<comment type="similarity">
    <text evidence="2">Belongs to the AB hydrolase superfamily. Epoxide hydrolase family.</text>
</comment>
<dbReference type="STRING" id="4577.A0A1D6GDU2"/>
<dbReference type="eggNOG" id="KOG4178">
    <property type="taxonomic scope" value="Eukaryota"/>
</dbReference>
<dbReference type="OMA" id="VESWTHA"/>
<dbReference type="PANTHER" id="PTHR43329">
    <property type="entry name" value="EPOXIDE HYDROLASE"/>
    <property type="match status" value="1"/>
</dbReference>
<dbReference type="AlphaFoldDB" id="A0A1D6GDU2"/>
<dbReference type="EMBL" id="CM000781">
    <property type="protein sequence ID" value="AQK61789.1"/>
    <property type="molecule type" value="Genomic_DNA"/>
</dbReference>
<organism evidence="3">
    <name type="scientific">Zea mays</name>
    <name type="common">Maize</name>
    <dbReference type="NCBI Taxonomy" id="4577"/>
    <lineage>
        <taxon>Eukaryota</taxon>
        <taxon>Viridiplantae</taxon>
        <taxon>Streptophyta</taxon>
        <taxon>Embryophyta</taxon>
        <taxon>Tracheophyta</taxon>
        <taxon>Spermatophyta</taxon>
        <taxon>Magnoliopsida</taxon>
        <taxon>Liliopsida</taxon>
        <taxon>Poales</taxon>
        <taxon>Poaceae</taxon>
        <taxon>PACMAD clade</taxon>
        <taxon>Panicoideae</taxon>
        <taxon>Andropogonodae</taxon>
        <taxon>Andropogoneae</taxon>
        <taxon>Tripsacinae</taxon>
        <taxon>Zea</taxon>
    </lineage>
</organism>
<reference evidence="3" key="1">
    <citation type="submission" date="2015-12" db="EMBL/GenBank/DDBJ databases">
        <title>Update maize B73 reference genome by single molecule sequencing technologies.</title>
        <authorList>
            <consortium name="Maize Genome Sequencing Project"/>
            <person name="Ware D."/>
        </authorList>
    </citation>
    <scope>NUCLEOTIDE SEQUENCE</scope>
    <source>
        <tissue evidence="3">Seedling</tissue>
    </source>
</reference>
<dbReference type="GO" id="GO:0016787">
    <property type="term" value="F:hydrolase activity"/>
    <property type="evidence" value="ECO:0007669"/>
    <property type="project" value="UniProtKB-KW"/>
</dbReference>
<dbReference type="InterPro" id="IPR000073">
    <property type="entry name" value="AB_hydrolase_1"/>
</dbReference>
<dbReference type="PaxDb" id="4577-GRMZM2G133481_P01"/>
<dbReference type="PRINTS" id="PR00412">
    <property type="entry name" value="EPOXHYDRLASE"/>
</dbReference>
<accession>A0A1D6GDU2</accession>
<evidence type="ECO:0000256" key="1">
    <source>
        <dbReference type="ARBA" id="ARBA00022801"/>
    </source>
</evidence>
<dbReference type="SMR" id="A0A1D6GDU2"/>
<dbReference type="ExpressionAtlas" id="A0A1D6GDU2">
    <property type="expression patterns" value="baseline and differential"/>
</dbReference>
<dbReference type="SUPFAM" id="SSF53474">
    <property type="entry name" value="alpha/beta-Hydrolases"/>
    <property type="match status" value="1"/>
</dbReference>
<dbReference type="InterPro" id="IPR029058">
    <property type="entry name" value="AB_hydrolase_fold"/>
</dbReference>
<evidence type="ECO:0000313" key="3">
    <source>
        <dbReference type="EMBL" id="AQK61789.1"/>
    </source>
</evidence>
<dbReference type="Gene3D" id="3.40.50.1820">
    <property type="entry name" value="alpha/beta hydrolase"/>
    <property type="match status" value="1"/>
</dbReference>
<gene>
    <name evidence="3" type="ORF">ZEAMMB73_Zm00001d012908</name>
</gene>
<sequence length="102" mass="10848">MDAAAVRHRTVEANGISMHVAESGPDGDGAPAVVFLHGFPELWYSWRHQMAHLAARGYRCVAPDLRGYGGTAAPPDVASYSAFHVVGDIVALLDALGIHNKI</sequence>
<dbReference type="Pfam" id="PF00561">
    <property type="entry name" value="Abhydrolase_1"/>
    <property type="match status" value="1"/>
</dbReference>
<keyword evidence="1 3" id="KW-0378">Hydrolase</keyword>
<protein>
    <submittedName>
        <fullName evidence="3">Soluble epoxide hydrolase</fullName>
    </submittedName>
</protein>
<name>A0A1D6GDU2_MAIZE</name>
<dbReference type="InParanoid" id="A0A1D6GDU2"/>
<dbReference type="InterPro" id="IPR000639">
    <property type="entry name" value="Epox_hydrolase-like"/>
</dbReference>
<evidence type="ECO:0000256" key="2">
    <source>
        <dbReference type="ARBA" id="ARBA00038334"/>
    </source>
</evidence>
<proteinExistence type="inferred from homology"/>